<dbReference type="InterPro" id="IPR014710">
    <property type="entry name" value="RmlC-like_jellyroll"/>
</dbReference>
<evidence type="ECO:0000256" key="1">
    <source>
        <dbReference type="ARBA" id="ARBA00001298"/>
    </source>
</evidence>
<evidence type="ECO:0000313" key="9">
    <source>
        <dbReference type="Proteomes" id="UP001163821"/>
    </source>
</evidence>
<dbReference type="Proteomes" id="UP001163821">
    <property type="component" value="Unassembled WGS sequence"/>
</dbReference>
<name>A0AA41YD88_9BACT</name>
<dbReference type="Pfam" id="PF00908">
    <property type="entry name" value="dTDP_sugar_isom"/>
    <property type="match status" value="1"/>
</dbReference>
<comment type="similarity">
    <text evidence="7">Belongs to the dTDP-4-dehydrorhamnose 3,5-epimerase family.</text>
</comment>
<comment type="catalytic activity">
    <reaction evidence="1 7">
        <text>dTDP-4-dehydro-6-deoxy-alpha-D-glucose = dTDP-4-dehydro-beta-L-rhamnose</text>
        <dbReference type="Rhea" id="RHEA:16969"/>
        <dbReference type="ChEBI" id="CHEBI:57649"/>
        <dbReference type="ChEBI" id="CHEBI:62830"/>
        <dbReference type="EC" id="5.1.3.13"/>
    </reaction>
</comment>
<keyword evidence="7 8" id="KW-0413">Isomerase</keyword>
<dbReference type="GO" id="GO:0019305">
    <property type="term" value="P:dTDP-rhamnose biosynthetic process"/>
    <property type="evidence" value="ECO:0007669"/>
    <property type="project" value="UniProtKB-UniRule"/>
</dbReference>
<reference evidence="8" key="1">
    <citation type="submission" date="2022-10" db="EMBL/GenBank/DDBJ databases">
        <title>Gaoshiqiia sediminis gen. nov., sp. nov., isolated from coastal sediment.</title>
        <authorList>
            <person name="Yu W.X."/>
            <person name="Mu D.S."/>
            <person name="Du J.Z."/>
            <person name="Liang Y.Q."/>
        </authorList>
    </citation>
    <scope>NUCLEOTIDE SEQUENCE</scope>
    <source>
        <strain evidence="8">A06</strain>
    </source>
</reference>
<keyword evidence="9" id="KW-1185">Reference proteome</keyword>
<dbReference type="InterPro" id="IPR011051">
    <property type="entry name" value="RmlC_Cupin_sf"/>
</dbReference>
<organism evidence="8 9">
    <name type="scientific">Gaoshiqia sediminis</name>
    <dbReference type="NCBI Taxonomy" id="2986998"/>
    <lineage>
        <taxon>Bacteria</taxon>
        <taxon>Pseudomonadati</taxon>
        <taxon>Bacteroidota</taxon>
        <taxon>Bacteroidia</taxon>
        <taxon>Marinilabiliales</taxon>
        <taxon>Prolixibacteraceae</taxon>
        <taxon>Gaoshiqia</taxon>
    </lineage>
</organism>
<dbReference type="SUPFAM" id="SSF51182">
    <property type="entry name" value="RmlC-like cupins"/>
    <property type="match status" value="1"/>
</dbReference>
<sequence>MIFTETKLKGAFVIEIKKLEDERGFFGRSWCKKEMEEHGLNANVVQVNTSLSYKKGTLRGLHYQKHPYEETKLVRCTKGAIFDVIVDLRPDSPTYKEWFGIELNENNHKMLYVPEKFAQGFISLEDNCEMTYFTTQFFAPDAAIGLRYNDPQFNIEWPIEAEIVSEKDKEAPDFNESMVP</sequence>
<evidence type="ECO:0000256" key="4">
    <source>
        <dbReference type="ARBA" id="ARBA00019595"/>
    </source>
</evidence>
<evidence type="ECO:0000313" key="8">
    <source>
        <dbReference type="EMBL" id="MCW0483162.1"/>
    </source>
</evidence>
<dbReference type="GO" id="GO:0000271">
    <property type="term" value="P:polysaccharide biosynthetic process"/>
    <property type="evidence" value="ECO:0007669"/>
    <property type="project" value="TreeGrafter"/>
</dbReference>
<feature type="site" description="Participates in a stacking interaction with the thymidine ring of dTDP-4-oxo-6-deoxyglucose" evidence="6">
    <location>
        <position position="138"/>
    </location>
</feature>
<evidence type="ECO:0000256" key="3">
    <source>
        <dbReference type="ARBA" id="ARBA00012098"/>
    </source>
</evidence>
<evidence type="ECO:0000256" key="5">
    <source>
        <dbReference type="PIRSR" id="PIRSR600888-1"/>
    </source>
</evidence>
<evidence type="ECO:0000256" key="2">
    <source>
        <dbReference type="ARBA" id="ARBA00001997"/>
    </source>
</evidence>
<accession>A0AA41YD88</accession>
<dbReference type="NCBIfam" id="TIGR01221">
    <property type="entry name" value="rmlC"/>
    <property type="match status" value="1"/>
</dbReference>
<comment type="pathway">
    <text evidence="7">Carbohydrate biosynthesis; dTDP-L-rhamnose biosynthesis.</text>
</comment>
<dbReference type="EC" id="5.1.3.13" evidence="3 7"/>
<evidence type="ECO:0000256" key="7">
    <source>
        <dbReference type="RuleBase" id="RU364069"/>
    </source>
</evidence>
<dbReference type="PANTHER" id="PTHR21047:SF2">
    <property type="entry name" value="THYMIDINE DIPHOSPHO-4-KETO-RHAMNOSE 3,5-EPIMERASE"/>
    <property type="match status" value="1"/>
</dbReference>
<dbReference type="Gene3D" id="2.60.120.10">
    <property type="entry name" value="Jelly Rolls"/>
    <property type="match status" value="1"/>
</dbReference>
<protein>
    <recommendedName>
        <fullName evidence="4 7">dTDP-4-dehydrorhamnose 3,5-epimerase</fullName>
        <ecNumber evidence="3 7">5.1.3.13</ecNumber>
    </recommendedName>
    <alternativeName>
        <fullName evidence="7">Thymidine diphospho-4-keto-rhamnose 3,5-epimerase</fullName>
    </alternativeName>
</protein>
<comment type="caution">
    <text evidence="8">The sequence shown here is derived from an EMBL/GenBank/DDBJ whole genome shotgun (WGS) entry which is preliminary data.</text>
</comment>
<gene>
    <name evidence="8" type="primary">rfbC</name>
    <name evidence="8" type="ORF">N2K84_10505</name>
</gene>
<dbReference type="PANTHER" id="PTHR21047">
    <property type="entry name" value="DTDP-6-DEOXY-D-GLUCOSE-3,5 EPIMERASE"/>
    <property type="match status" value="1"/>
</dbReference>
<dbReference type="GO" id="GO:0005829">
    <property type="term" value="C:cytosol"/>
    <property type="evidence" value="ECO:0007669"/>
    <property type="project" value="TreeGrafter"/>
</dbReference>
<dbReference type="EMBL" id="JAPAAF010000013">
    <property type="protein sequence ID" value="MCW0483162.1"/>
    <property type="molecule type" value="Genomic_DNA"/>
</dbReference>
<dbReference type="InterPro" id="IPR000888">
    <property type="entry name" value="RmlC-like"/>
</dbReference>
<comment type="function">
    <text evidence="2 7">Catalyzes the epimerization of the C3' and C5'positions of dTDP-6-deoxy-D-xylo-4-hexulose, forming dTDP-6-deoxy-L-lyxo-4-hexulose.</text>
</comment>
<comment type="subunit">
    <text evidence="7">Homodimer.</text>
</comment>
<feature type="active site" description="Proton acceptor" evidence="5">
    <location>
        <position position="62"/>
    </location>
</feature>
<dbReference type="CDD" id="cd00438">
    <property type="entry name" value="cupin_RmlC"/>
    <property type="match status" value="1"/>
</dbReference>
<dbReference type="AlphaFoldDB" id="A0AA41YD88"/>
<evidence type="ECO:0000256" key="6">
    <source>
        <dbReference type="PIRSR" id="PIRSR600888-3"/>
    </source>
</evidence>
<dbReference type="GO" id="GO:0008830">
    <property type="term" value="F:dTDP-4-dehydrorhamnose 3,5-epimerase activity"/>
    <property type="evidence" value="ECO:0007669"/>
    <property type="project" value="UniProtKB-UniRule"/>
</dbReference>
<feature type="active site" description="Proton donor" evidence="5">
    <location>
        <position position="132"/>
    </location>
</feature>
<proteinExistence type="inferred from homology"/>